<evidence type="ECO:0000313" key="9">
    <source>
        <dbReference type="EMBL" id="KAA6232575.1"/>
    </source>
</evidence>
<proteinExistence type="inferred from homology"/>
<keyword evidence="6" id="KW-0472">Membrane</keyword>
<keyword evidence="12" id="KW-1185">Reference proteome</keyword>
<dbReference type="Proteomes" id="UP000327458">
    <property type="component" value="Unassembled WGS sequence"/>
</dbReference>
<dbReference type="Pfam" id="PF02321">
    <property type="entry name" value="OEP"/>
    <property type="match status" value="1"/>
</dbReference>
<evidence type="ECO:0000256" key="3">
    <source>
        <dbReference type="ARBA" id="ARBA00022448"/>
    </source>
</evidence>
<feature type="signal peptide" evidence="8">
    <location>
        <begin position="1"/>
        <end position="35"/>
    </location>
</feature>
<dbReference type="InterPro" id="IPR051906">
    <property type="entry name" value="TolC-like"/>
</dbReference>
<dbReference type="EMBL" id="VMRG01000001">
    <property type="protein sequence ID" value="KAA6232575.1"/>
    <property type="molecule type" value="Genomic_DNA"/>
</dbReference>
<evidence type="ECO:0000313" key="10">
    <source>
        <dbReference type="EMBL" id="MWV55051.1"/>
    </source>
</evidence>
<gene>
    <name evidence="9" type="ORF">FP507_05395</name>
    <name evidence="10" type="ORF">GJ685_08290</name>
</gene>
<evidence type="ECO:0000256" key="1">
    <source>
        <dbReference type="ARBA" id="ARBA00004442"/>
    </source>
</evidence>
<comment type="similarity">
    <text evidence="2">Belongs to the outer membrane factor (OMF) (TC 1.B.17) family.</text>
</comment>
<evidence type="ECO:0000256" key="6">
    <source>
        <dbReference type="ARBA" id="ARBA00023136"/>
    </source>
</evidence>
<name>A0A5M8IDW6_CHLPH</name>
<dbReference type="GO" id="GO:1990281">
    <property type="term" value="C:efflux pump complex"/>
    <property type="evidence" value="ECO:0007669"/>
    <property type="project" value="TreeGrafter"/>
</dbReference>
<evidence type="ECO:0000256" key="5">
    <source>
        <dbReference type="ARBA" id="ARBA00022692"/>
    </source>
</evidence>
<evidence type="ECO:0000313" key="12">
    <source>
        <dbReference type="Proteomes" id="UP000489351"/>
    </source>
</evidence>
<dbReference type="AlphaFoldDB" id="A0A5M8IDW6"/>
<comment type="subcellular location">
    <subcellularLocation>
        <location evidence="1">Cell outer membrane</location>
    </subcellularLocation>
</comment>
<evidence type="ECO:0000256" key="2">
    <source>
        <dbReference type="ARBA" id="ARBA00007613"/>
    </source>
</evidence>
<dbReference type="GO" id="GO:0009279">
    <property type="term" value="C:cell outer membrane"/>
    <property type="evidence" value="ECO:0007669"/>
    <property type="project" value="UniProtKB-SubCell"/>
</dbReference>
<keyword evidence="7" id="KW-0998">Cell outer membrane</keyword>
<keyword evidence="8" id="KW-0732">Signal</keyword>
<feature type="chain" id="PRO_5024456530" evidence="8">
    <location>
        <begin position="36"/>
        <end position="517"/>
    </location>
</feature>
<organism evidence="9 11">
    <name type="scientific">Chlorobium phaeovibrioides</name>
    <dbReference type="NCBI Taxonomy" id="1094"/>
    <lineage>
        <taxon>Bacteria</taxon>
        <taxon>Pseudomonadati</taxon>
        <taxon>Chlorobiota</taxon>
        <taxon>Chlorobiia</taxon>
        <taxon>Chlorobiales</taxon>
        <taxon>Chlorobiaceae</taxon>
        <taxon>Chlorobium/Pelodictyon group</taxon>
        <taxon>Chlorobium</taxon>
    </lineage>
</organism>
<dbReference type="PANTHER" id="PTHR30026">
    <property type="entry name" value="OUTER MEMBRANE PROTEIN TOLC"/>
    <property type="match status" value="1"/>
</dbReference>
<protein>
    <submittedName>
        <fullName evidence="9">TolC family protein</fullName>
    </submittedName>
</protein>
<comment type="caution">
    <text evidence="9">The sequence shown here is derived from an EMBL/GenBank/DDBJ whole genome shotgun (WGS) entry which is preliminary data.</text>
</comment>
<dbReference type="PANTHER" id="PTHR30026:SF20">
    <property type="entry name" value="OUTER MEMBRANE PROTEIN TOLC"/>
    <property type="match status" value="1"/>
</dbReference>
<dbReference type="GO" id="GO:0015288">
    <property type="term" value="F:porin activity"/>
    <property type="evidence" value="ECO:0007669"/>
    <property type="project" value="TreeGrafter"/>
</dbReference>
<reference evidence="10 12" key="2">
    <citation type="submission" date="2019-11" db="EMBL/GenBank/DDBJ databases">
        <title>Green- and brown-colored morphotypes of Chlorobia in the stratified aquatic ecosystems of Kandalaksha Gulf (White Sea): A model for study of the accessory genome evolution.</title>
        <authorList>
            <person name="Grouzdev D.S."/>
        </authorList>
    </citation>
    <scope>NUCLEOTIDE SEQUENCE [LARGE SCALE GENOMIC DNA]</scope>
    <source>
        <strain evidence="10 12">ZM</strain>
    </source>
</reference>
<keyword evidence="5" id="KW-0812">Transmembrane</keyword>
<dbReference type="InterPro" id="IPR003423">
    <property type="entry name" value="OMP_efflux"/>
</dbReference>
<keyword evidence="4" id="KW-1134">Transmembrane beta strand</keyword>
<sequence length="517" mass="55049">MPRIPQVIQLKSALSIAMLGACMALLPFPAASVQAGEGISMLQSVRIGLEHSPAVLTERQALRISLSTLEDARARYDPTIALSSAYRKDAGTAPDGGDLHTVSSGLSVTQHLPSGITVAPAITINRTDKEGTAASSAAAAGMTITVPLFKGLGSSNLYRSNRNAAKLSLEAERRTLVDILESSTYATAGAYWSYVYAWRQRELARTLTESAESQLNATRALAEADAIATLMIEQASAYLQQSQASEASSELAIQQAWHGLMLAMGFDAAKYPVPQPPVDRFPVPGAGFKASLPGIDSLQAVAMRNRADLQARRLGSQAASTLLEGYRNERRPDISLSLWGGYTGSSDGESFHDYLRSATGNIPGTSVSAGLTWTIDAGNRSAEAAYITRSAQLEETRILEAELDRSVKSTVTLAFAAVRNAADVYQLTRNSTGSYRRLKEGELRKFRMGMSDIFNLQTASNNLATAELQLLSAEQSFALAVLGLRRATGTLVAEEGGAATIQAANIFSVPLAKGGRR</sequence>
<keyword evidence="3" id="KW-0813">Transport</keyword>
<evidence type="ECO:0000256" key="4">
    <source>
        <dbReference type="ARBA" id="ARBA00022452"/>
    </source>
</evidence>
<dbReference type="Gene3D" id="1.20.1600.10">
    <property type="entry name" value="Outer membrane efflux proteins (OEP)"/>
    <property type="match status" value="1"/>
</dbReference>
<evidence type="ECO:0000313" key="11">
    <source>
        <dbReference type="Proteomes" id="UP000327458"/>
    </source>
</evidence>
<dbReference type="EMBL" id="WUBZ01000036">
    <property type="protein sequence ID" value="MWV55051.1"/>
    <property type="molecule type" value="Genomic_DNA"/>
</dbReference>
<reference evidence="9 11" key="1">
    <citation type="submission" date="2019-07" db="EMBL/GenBank/DDBJ databases">
        <title>Draft genome Sequence of Chlorobium phaeovibrioides sp. strain PhvTcv-s14, from the Phylum Chlorobi.</title>
        <authorList>
            <person name="Babenko V."/>
            <person name="Boldyreva D."/>
            <person name="Kanygina A."/>
            <person name="Selezneva O."/>
            <person name="Akopiyan T."/>
            <person name="Lunina O."/>
        </authorList>
    </citation>
    <scope>NUCLEOTIDE SEQUENCE [LARGE SCALE GENOMIC DNA]</scope>
    <source>
        <strain evidence="9 11">GrTcv12</strain>
    </source>
</reference>
<dbReference type="SUPFAM" id="SSF56954">
    <property type="entry name" value="Outer membrane efflux proteins (OEP)"/>
    <property type="match status" value="1"/>
</dbReference>
<evidence type="ECO:0000256" key="7">
    <source>
        <dbReference type="ARBA" id="ARBA00023237"/>
    </source>
</evidence>
<dbReference type="Proteomes" id="UP000489351">
    <property type="component" value="Unassembled WGS sequence"/>
</dbReference>
<dbReference type="RefSeq" id="WP_151419425.1">
    <property type="nucleotide sequence ID" value="NZ_VMRG01000001.1"/>
</dbReference>
<evidence type="ECO:0000256" key="8">
    <source>
        <dbReference type="SAM" id="SignalP"/>
    </source>
</evidence>
<dbReference type="GO" id="GO:0015562">
    <property type="term" value="F:efflux transmembrane transporter activity"/>
    <property type="evidence" value="ECO:0007669"/>
    <property type="project" value="InterPro"/>
</dbReference>
<accession>A0A5M8IDW6</accession>
<dbReference type="PROSITE" id="PS51257">
    <property type="entry name" value="PROKAR_LIPOPROTEIN"/>
    <property type="match status" value="1"/>
</dbReference>